<dbReference type="NCBIfam" id="NF033504">
    <property type="entry name" value="Ni_dep_LarA"/>
    <property type="match status" value="1"/>
</dbReference>
<dbReference type="InterPro" id="IPR048068">
    <property type="entry name" value="LarA-like"/>
</dbReference>
<accession>D7E9V6</accession>
<dbReference type="GeneID" id="9347166"/>
<evidence type="ECO:0000259" key="1">
    <source>
        <dbReference type="Pfam" id="PF09861"/>
    </source>
</evidence>
<dbReference type="AlphaFoldDB" id="D7E9V6"/>
<dbReference type="InterPro" id="IPR048520">
    <property type="entry name" value="LarA_C"/>
</dbReference>
<gene>
    <name evidence="3" type="ordered locus">Metev_1526</name>
</gene>
<evidence type="ECO:0000313" key="4">
    <source>
        <dbReference type="Proteomes" id="UP000000391"/>
    </source>
</evidence>
<dbReference type="Pfam" id="PF21113">
    <property type="entry name" value="LarA_C"/>
    <property type="match status" value="1"/>
</dbReference>
<dbReference type="Pfam" id="PF09861">
    <property type="entry name" value="Lar_N"/>
    <property type="match status" value="1"/>
</dbReference>
<evidence type="ECO:0000259" key="2">
    <source>
        <dbReference type="Pfam" id="PF21113"/>
    </source>
</evidence>
<dbReference type="GO" id="GO:0050043">
    <property type="term" value="F:lactate racemase activity"/>
    <property type="evidence" value="ECO:0007669"/>
    <property type="project" value="InterPro"/>
</dbReference>
<dbReference type="Proteomes" id="UP000000391">
    <property type="component" value="Chromosome"/>
</dbReference>
<keyword evidence="4" id="KW-1185">Reference proteome</keyword>
<dbReference type="Gene3D" id="3.40.50.11440">
    <property type="match status" value="1"/>
</dbReference>
<feature type="domain" description="LarA-like N-terminal" evidence="1">
    <location>
        <begin position="8"/>
        <end position="206"/>
    </location>
</feature>
<organism evidence="3 4">
    <name type="scientific">Methanohalobium evestigatum (strain ATCC BAA-1072 / DSM 3721 / NBRC 107634 / OCM 161 / Z-7303)</name>
    <dbReference type="NCBI Taxonomy" id="644295"/>
    <lineage>
        <taxon>Archaea</taxon>
        <taxon>Methanobacteriati</taxon>
        <taxon>Methanobacteriota</taxon>
        <taxon>Stenosarchaea group</taxon>
        <taxon>Methanomicrobia</taxon>
        <taxon>Methanosarcinales</taxon>
        <taxon>Methanosarcinaceae</taxon>
        <taxon>Methanohalobium</taxon>
    </lineage>
</organism>
<reference evidence="3 4" key="1">
    <citation type="submission" date="2010-06" db="EMBL/GenBank/DDBJ databases">
        <title>Complete sequence chromosome of Methanohalobium evestigatum Z-7303.</title>
        <authorList>
            <consortium name="US DOE Joint Genome Institute"/>
            <person name="Lucas S."/>
            <person name="Copeland A."/>
            <person name="Lapidus A."/>
            <person name="Cheng J.-F."/>
            <person name="Bruce D."/>
            <person name="Goodwin L."/>
            <person name="Pitluck S."/>
            <person name="Saunders E."/>
            <person name="Detter J.C."/>
            <person name="Han C."/>
            <person name="Tapia R."/>
            <person name="Land M."/>
            <person name="Hauser L."/>
            <person name="Kyrpides N."/>
            <person name="Mikhailova N."/>
            <person name="Sieprawska-Lupa M."/>
            <person name="Whitman W.B."/>
            <person name="Anderson I."/>
            <person name="Woyke T."/>
        </authorList>
    </citation>
    <scope>NUCLEOTIDE SEQUENCE [LARGE SCALE GENOMIC DNA]</scope>
    <source>
        <strain evidence="4">ATCC BAA-1072 / DSM 3721 / NBRC 107634 / OCM 161 / Z-7303</strain>
    </source>
</reference>
<evidence type="ECO:0000313" key="3">
    <source>
        <dbReference type="EMBL" id="ADI74378.1"/>
    </source>
</evidence>
<dbReference type="RefSeq" id="WP_013194943.1">
    <property type="nucleotide sequence ID" value="NC_014253.1"/>
</dbReference>
<dbReference type="KEGG" id="mev:Metev_1526"/>
<dbReference type="HOGENOM" id="CLU_050189_0_0_2"/>
<name>D7E9V6_METEZ</name>
<dbReference type="Gene3D" id="3.90.226.30">
    <property type="match status" value="1"/>
</dbReference>
<sequence length="413" mass="45654">MSSIKLPYGHDSLTLDIPDKNLSRVIVPEEPEITEDESSLMQKALENPVKSKRLSEIVDDESTVAVLVSDTTRPAPTSKMLPPLLNELYRGGIKDENITIVFGLGLHRNQTEEEMEKLVGSDIYNRVRCIEHDRERCRHIGDTSNGTPVEIFEEVLDSDMIVCTGNIEFHYYAGYSGGGKAILPAVSSEKTVMTNHEMMRDDKATTGVIESPVRTDIEEAAQMVGADFLFNVVLSSQKDIIYATAGDVIEAHRKGVKYLDSIYKVKVEPSDIVVVSPGGYPKDLNLYQAVKGLENAKNAAVEGGSIILSAKCQECLGNAVFEKWTRELETPEETIEKFNCSFELGGHKAANIAKMAKKFNLYLVSNMPEEDAKNAFFKPAKSIQETLDNILAENPDASIQVMPYGVLTLPMNQ</sequence>
<protein>
    <submittedName>
        <fullName evidence="3">Uncharacterized protein</fullName>
    </submittedName>
</protein>
<proteinExistence type="predicted"/>
<dbReference type="OrthoDB" id="202618at2157"/>
<dbReference type="PANTHER" id="PTHR33171">
    <property type="entry name" value="LAR_N DOMAIN-CONTAINING PROTEIN"/>
    <property type="match status" value="1"/>
</dbReference>
<dbReference type="EMBL" id="CP002069">
    <property type="protein sequence ID" value="ADI74378.1"/>
    <property type="molecule type" value="Genomic_DNA"/>
</dbReference>
<dbReference type="InterPro" id="IPR043166">
    <property type="entry name" value="LarA-like_C"/>
</dbReference>
<dbReference type="STRING" id="644295.Metev_1526"/>
<dbReference type="InterPro" id="IPR047926">
    <property type="entry name" value="Ni_dep_LarA"/>
</dbReference>
<feature type="domain" description="Lactate racemase C-terminal" evidence="2">
    <location>
        <begin position="265"/>
        <end position="406"/>
    </location>
</feature>
<dbReference type="InterPro" id="IPR018657">
    <property type="entry name" value="LarA-like_N"/>
</dbReference>
<dbReference type="PANTHER" id="PTHR33171:SF17">
    <property type="entry name" value="LARA-LIKE N-TERMINAL DOMAIN-CONTAINING PROTEIN"/>
    <property type="match status" value="1"/>
</dbReference>